<name>A0A0F9TPU3_9ZZZZ</name>
<comment type="caution">
    <text evidence="1">The sequence shown here is derived from an EMBL/GenBank/DDBJ whole genome shotgun (WGS) entry which is preliminary data.</text>
</comment>
<organism evidence="1">
    <name type="scientific">marine sediment metagenome</name>
    <dbReference type="NCBI Taxonomy" id="412755"/>
    <lineage>
        <taxon>unclassified sequences</taxon>
        <taxon>metagenomes</taxon>
        <taxon>ecological metagenomes</taxon>
    </lineage>
</organism>
<sequence length="216" mass="22768">MREKIRISDKSKVLSDVFGVFYTGTHKGENAVDNASVLTDMGNRRKLYPFLDEIVGKTIYNLTDGSSGVITGITNNTVTATLAGGTGDDWDLNDLYVIGERVLNVAIGGPPVPGASMPPPDGYDTIADGNKDVTVAGTREPLVGSATPCKKVDIQANGDNTDVIVIGANTCVAALVGRRGIPLLAFSTYTLMIEDLADVNIDAVVSGEGCTFVYYE</sequence>
<protein>
    <submittedName>
        <fullName evidence="1">Uncharacterized protein</fullName>
    </submittedName>
</protein>
<gene>
    <name evidence="1" type="ORF">LCGC14_0364690</name>
</gene>
<reference evidence="1" key="1">
    <citation type="journal article" date="2015" name="Nature">
        <title>Complex archaea that bridge the gap between prokaryotes and eukaryotes.</title>
        <authorList>
            <person name="Spang A."/>
            <person name="Saw J.H."/>
            <person name="Jorgensen S.L."/>
            <person name="Zaremba-Niedzwiedzka K."/>
            <person name="Martijn J."/>
            <person name="Lind A.E."/>
            <person name="van Eijk R."/>
            <person name="Schleper C."/>
            <person name="Guy L."/>
            <person name="Ettema T.J."/>
        </authorList>
    </citation>
    <scope>NUCLEOTIDE SEQUENCE</scope>
</reference>
<accession>A0A0F9TPU3</accession>
<dbReference type="EMBL" id="LAZR01000286">
    <property type="protein sequence ID" value="KKN76977.1"/>
    <property type="molecule type" value="Genomic_DNA"/>
</dbReference>
<evidence type="ECO:0000313" key="1">
    <source>
        <dbReference type="EMBL" id="KKN76977.1"/>
    </source>
</evidence>
<dbReference type="AlphaFoldDB" id="A0A0F9TPU3"/>
<proteinExistence type="predicted"/>